<keyword evidence="9" id="KW-0975">Bacterial flagellum</keyword>
<reference evidence="11" key="1">
    <citation type="submission" date="2018-05" db="EMBL/GenBank/DDBJ databases">
        <authorList>
            <person name="Lanie J.A."/>
            <person name="Ng W.-L."/>
            <person name="Kazmierczak K.M."/>
            <person name="Andrzejewski T.M."/>
            <person name="Davidsen T.M."/>
            <person name="Wayne K.J."/>
            <person name="Tettelin H."/>
            <person name="Glass J.I."/>
            <person name="Rusch D."/>
            <person name="Podicherti R."/>
            <person name="Tsui H.-C.T."/>
            <person name="Winkler M.E."/>
        </authorList>
    </citation>
    <scope>NUCLEOTIDE SEQUENCE</scope>
</reference>
<evidence type="ECO:0000256" key="9">
    <source>
        <dbReference type="ARBA" id="ARBA00023143"/>
    </source>
</evidence>
<dbReference type="CDD" id="cd17908">
    <property type="entry name" value="FliM"/>
    <property type="match status" value="1"/>
</dbReference>
<comment type="similarity">
    <text evidence="3">Belongs to the FliM family.</text>
</comment>
<dbReference type="InterPro" id="IPR028976">
    <property type="entry name" value="CheC-like_sf"/>
</dbReference>
<evidence type="ECO:0000256" key="5">
    <source>
        <dbReference type="ARBA" id="ARBA00022475"/>
    </source>
</evidence>
<evidence type="ECO:0000256" key="3">
    <source>
        <dbReference type="ARBA" id="ARBA00011049"/>
    </source>
</evidence>
<evidence type="ECO:0000256" key="1">
    <source>
        <dbReference type="ARBA" id="ARBA00004117"/>
    </source>
</evidence>
<dbReference type="InterPro" id="IPR036429">
    <property type="entry name" value="SpoA-like_sf"/>
</dbReference>
<dbReference type="Gene3D" id="3.40.1550.10">
    <property type="entry name" value="CheC-like"/>
    <property type="match status" value="1"/>
</dbReference>
<dbReference type="SUPFAM" id="SSF103039">
    <property type="entry name" value="CheC-like"/>
    <property type="match status" value="1"/>
</dbReference>
<comment type="subcellular location">
    <subcellularLocation>
        <location evidence="1">Bacterial flagellum basal body</location>
    </subcellularLocation>
    <subcellularLocation>
        <location evidence="2">Cell membrane</location>
        <topology evidence="2">Peripheral membrane protein</topology>
    </subcellularLocation>
</comment>
<keyword evidence="6" id="KW-0145">Chemotaxis</keyword>
<evidence type="ECO:0000256" key="4">
    <source>
        <dbReference type="ARBA" id="ARBA00021898"/>
    </source>
</evidence>
<dbReference type="Pfam" id="PF01052">
    <property type="entry name" value="FliMN_C"/>
    <property type="match status" value="1"/>
</dbReference>
<keyword evidence="7" id="KW-0283">Flagellar rotation</keyword>
<gene>
    <name evidence="11" type="ORF">METZ01_LOCUS352246</name>
</gene>
<dbReference type="GO" id="GO:0050918">
    <property type="term" value="P:positive chemotaxis"/>
    <property type="evidence" value="ECO:0007669"/>
    <property type="project" value="TreeGrafter"/>
</dbReference>
<evidence type="ECO:0000259" key="10">
    <source>
        <dbReference type="Pfam" id="PF01052"/>
    </source>
</evidence>
<dbReference type="PANTHER" id="PTHR30034:SF6">
    <property type="entry name" value="YOP PROTEINS TRANSLOCATION PROTEIN Q"/>
    <property type="match status" value="1"/>
</dbReference>
<dbReference type="AlphaFoldDB" id="A0A382RQ44"/>
<dbReference type="Gene3D" id="2.30.330.10">
    <property type="entry name" value="SpoA-like"/>
    <property type="match status" value="1"/>
</dbReference>
<organism evidence="11">
    <name type="scientific">marine metagenome</name>
    <dbReference type="NCBI Taxonomy" id="408172"/>
    <lineage>
        <taxon>unclassified sequences</taxon>
        <taxon>metagenomes</taxon>
        <taxon>ecological metagenomes</taxon>
    </lineage>
</organism>
<dbReference type="GO" id="GO:0003774">
    <property type="term" value="F:cytoskeletal motor activity"/>
    <property type="evidence" value="ECO:0007669"/>
    <property type="project" value="InterPro"/>
</dbReference>
<dbReference type="InterPro" id="IPR001689">
    <property type="entry name" value="Flag_FliM"/>
</dbReference>
<evidence type="ECO:0000256" key="6">
    <source>
        <dbReference type="ARBA" id="ARBA00022500"/>
    </source>
</evidence>
<keyword evidence="5" id="KW-1003">Cell membrane</keyword>
<name>A0A382RQ44_9ZZZZ</name>
<dbReference type="GO" id="GO:0071978">
    <property type="term" value="P:bacterial-type flagellum-dependent swarming motility"/>
    <property type="evidence" value="ECO:0007669"/>
    <property type="project" value="TreeGrafter"/>
</dbReference>
<proteinExistence type="inferred from homology"/>
<dbReference type="EMBL" id="UINC01123132">
    <property type="protein sequence ID" value="SVC99392.1"/>
    <property type="molecule type" value="Genomic_DNA"/>
</dbReference>
<dbReference type="PRINTS" id="PR00955">
    <property type="entry name" value="FLGMOTORFLIM"/>
</dbReference>
<dbReference type="GO" id="GO:0009425">
    <property type="term" value="C:bacterial-type flagellum basal body"/>
    <property type="evidence" value="ECO:0007669"/>
    <property type="project" value="UniProtKB-SubCell"/>
</dbReference>
<evidence type="ECO:0000256" key="2">
    <source>
        <dbReference type="ARBA" id="ARBA00004202"/>
    </source>
</evidence>
<keyword evidence="8" id="KW-0472">Membrane</keyword>
<evidence type="ECO:0000256" key="8">
    <source>
        <dbReference type="ARBA" id="ARBA00023136"/>
    </source>
</evidence>
<dbReference type="PANTHER" id="PTHR30034">
    <property type="entry name" value="FLAGELLAR MOTOR SWITCH PROTEIN FLIM"/>
    <property type="match status" value="1"/>
</dbReference>
<dbReference type="GO" id="GO:0005886">
    <property type="term" value="C:plasma membrane"/>
    <property type="evidence" value="ECO:0007669"/>
    <property type="project" value="UniProtKB-SubCell"/>
</dbReference>
<accession>A0A382RQ44</accession>
<dbReference type="InterPro" id="IPR001543">
    <property type="entry name" value="FliN-like_C"/>
</dbReference>
<protein>
    <recommendedName>
        <fullName evidence="4">Flagellar motor switch protein FliM</fullName>
    </recommendedName>
</protein>
<feature type="domain" description="Flagellar motor switch protein FliN-like C-terminal" evidence="10">
    <location>
        <begin position="179"/>
        <end position="248"/>
    </location>
</feature>
<sequence length="279" mass="30761">MEGEPKQISYGEYIGTLPNPTSLTRFILPPLEGTAVLHLDLKLALAIVERVLGGKGDPVDDEDVRPATAIEEKVVQRVMEDLLQALRAAWIRVVDFDPTFTTSESIPYYLQLSQMADDIVIAVDFKVVVSDEFGVLLEGDLSICYPYILLQPIASSLKASQLFGSSSGTSLSDEIRNGLEKVKAPIRCNLVRDKLRLQDLLEMEIGDVLTFRTNLEQAAEVVIGKTSVFWGRPGTLGRRYAVRVESFISPDDQSPSTLEDVAENILQEGTGKSNTTEEE</sequence>
<dbReference type="Pfam" id="PF02154">
    <property type="entry name" value="FliM"/>
    <property type="match status" value="1"/>
</dbReference>
<evidence type="ECO:0000256" key="7">
    <source>
        <dbReference type="ARBA" id="ARBA00022779"/>
    </source>
</evidence>
<evidence type="ECO:0000313" key="11">
    <source>
        <dbReference type="EMBL" id="SVC99392.1"/>
    </source>
</evidence>
<dbReference type="SUPFAM" id="SSF101801">
    <property type="entry name" value="Surface presentation of antigens (SPOA)"/>
    <property type="match status" value="1"/>
</dbReference>